<comment type="caution">
    <text evidence="2">The sequence shown here is derived from an EMBL/GenBank/DDBJ whole genome shotgun (WGS) entry which is preliminary data.</text>
</comment>
<dbReference type="EMBL" id="MU007108">
    <property type="protein sequence ID" value="KAF2420567.1"/>
    <property type="molecule type" value="Genomic_DNA"/>
</dbReference>
<sequence>KMDWDHDVCLSCDRQTPDGEKFCSQACRLLDLERAGRFSDTPATLPLSAPSWMSWQIPSTTNRSQFQLAPPVNFSAYRQSAQAHSPPSSPKNKSSARDSTSGYFQAHSSSFAQSSQRGLTSSPSRSSLSSVSSSSTSSTVSTPGLTTEAMNQLRSYSGAFDTTRDWKRRVTLG</sequence>
<dbReference type="Pfam" id="PF12855">
    <property type="entry name" value="Ecl1"/>
    <property type="match status" value="1"/>
</dbReference>
<protein>
    <submittedName>
        <fullName evidence="2">Uncharacterized protein</fullName>
    </submittedName>
</protein>
<feature type="non-terminal residue" evidence="2">
    <location>
        <position position="1"/>
    </location>
</feature>
<dbReference type="Proteomes" id="UP000800235">
    <property type="component" value="Unassembled WGS sequence"/>
</dbReference>
<accession>A0A9P4NGT8</accession>
<gene>
    <name evidence="2" type="ORF">EJ08DRAFT_598277</name>
</gene>
<feature type="region of interest" description="Disordered" evidence="1">
    <location>
        <begin position="75"/>
        <end position="150"/>
    </location>
</feature>
<name>A0A9P4NGT8_9PEZI</name>
<dbReference type="AlphaFoldDB" id="A0A9P4NGT8"/>
<organism evidence="2 3">
    <name type="scientific">Tothia fuscella</name>
    <dbReference type="NCBI Taxonomy" id="1048955"/>
    <lineage>
        <taxon>Eukaryota</taxon>
        <taxon>Fungi</taxon>
        <taxon>Dikarya</taxon>
        <taxon>Ascomycota</taxon>
        <taxon>Pezizomycotina</taxon>
        <taxon>Dothideomycetes</taxon>
        <taxon>Pleosporomycetidae</taxon>
        <taxon>Venturiales</taxon>
        <taxon>Cylindrosympodiaceae</taxon>
        <taxon>Tothia</taxon>
    </lineage>
</organism>
<evidence type="ECO:0000256" key="1">
    <source>
        <dbReference type="SAM" id="MobiDB-lite"/>
    </source>
</evidence>
<dbReference type="InterPro" id="IPR024368">
    <property type="entry name" value="Ecl1/2/3"/>
</dbReference>
<evidence type="ECO:0000313" key="3">
    <source>
        <dbReference type="Proteomes" id="UP000800235"/>
    </source>
</evidence>
<dbReference type="OrthoDB" id="2563506at2759"/>
<reference evidence="2" key="1">
    <citation type="journal article" date="2020" name="Stud. Mycol.">
        <title>101 Dothideomycetes genomes: a test case for predicting lifestyles and emergence of pathogens.</title>
        <authorList>
            <person name="Haridas S."/>
            <person name="Albert R."/>
            <person name="Binder M."/>
            <person name="Bloem J."/>
            <person name="Labutti K."/>
            <person name="Salamov A."/>
            <person name="Andreopoulos B."/>
            <person name="Baker S."/>
            <person name="Barry K."/>
            <person name="Bills G."/>
            <person name="Bluhm B."/>
            <person name="Cannon C."/>
            <person name="Castanera R."/>
            <person name="Culley D."/>
            <person name="Daum C."/>
            <person name="Ezra D."/>
            <person name="Gonzalez J."/>
            <person name="Henrissat B."/>
            <person name="Kuo A."/>
            <person name="Liang C."/>
            <person name="Lipzen A."/>
            <person name="Lutzoni F."/>
            <person name="Magnuson J."/>
            <person name="Mondo S."/>
            <person name="Nolan M."/>
            <person name="Ohm R."/>
            <person name="Pangilinan J."/>
            <person name="Park H.-J."/>
            <person name="Ramirez L."/>
            <person name="Alfaro M."/>
            <person name="Sun H."/>
            <person name="Tritt A."/>
            <person name="Yoshinaga Y."/>
            <person name="Zwiers L.-H."/>
            <person name="Turgeon B."/>
            <person name="Goodwin S."/>
            <person name="Spatafora J."/>
            <person name="Crous P."/>
            <person name="Grigoriev I."/>
        </authorList>
    </citation>
    <scope>NUCLEOTIDE SEQUENCE</scope>
    <source>
        <strain evidence="2">CBS 130266</strain>
    </source>
</reference>
<evidence type="ECO:0000313" key="2">
    <source>
        <dbReference type="EMBL" id="KAF2420567.1"/>
    </source>
</evidence>
<proteinExistence type="predicted"/>
<keyword evidence="3" id="KW-1185">Reference proteome</keyword>
<feature type="compositionally biased region" description="Low complexity" evidence="1">
    <location>
        <begin position="104"/>
        <end position="147"/>
    </location>
</feature>